<dbReference type="STRING" id="282197.SAMN04488517_102337"/>
<protein>
    <submittedName>
        <fullName evidence="2">Uncharacterized protein</fullName>
    </submittedName>
</protein>
<keyword evidence="1" id="KW-1133">Transmembrane helix</keyword>
<accession>A0A0M6XRN4</accession>
<sequence>MKGSTVFTICLLAGAVIGFLVWPAAADTVTLLVAPPVAFALVVLVSVVAGVLGQILRQPLLGPAGFGVAAGLSVGAALSVFVVAA</sequence>
<keyword evidence="3" id="KW-1185">Reference proteome</keyword>
<keyword evidence="1" id="KW-0472">Membrane</keyword>
<gene>
    <name evidence="2" type="ORF">JAN5088_02290</name>
</gene>
<name>A0A0M6XRN4_9RHOB</name>
<organism evidence="2 3">
    <name type="scientific">Jannaschia rubra</name>
    <dbReference type="NCBI Taxonomy" id="282197"/>
    <lineage>
        <taxon>Bacteria</taxon>
        <taxon>Pseudomonadati</taxon>
        <taxon>Pseudomonadota</taxon>
        <taxon>Alphaproteobacteria</taxon>
        <taxon>Rhodobacterales</taxon>
        <taxon>Roseobacteraceae</taxon>
        <taxon>Jannaschia</taxon>
    </lineage>
</organism>
<keyword evidence="1" id="KW-0812">Transmembrane</keyword>
<feature type="transmembrane region" description="Helical" evidence="1">
    <location>
        <begin position="36"/>
        <end position="56"/>
    </location>
</feature>
<dbReference type="EMBL" id="CXPG01000020">
    <property type="protein sequence ID" value="CTQ33508.1"/>
    <property type="molecule type" value="Genomic_DNA"/>
</dbReference>
<evidence type="ECO:0000313" key="3">
    <source>
        <dbReference type="Proteomes" id="UP000048908"/>
    </source>
</evidence>
<dbReference type="Proteomes" id="UP000048908">
    <property type="component" value="Unassembled WGS sequence"/>
</dbReference>
<evidence type="ECO:0000313" key="2">
    <source>
        <dbReference type="EMBL" id="CTQ33508.1"/>
    </source>
</evidence>
<dbReference type="RefSeq" id="WP_055682910.1">
    <property type="nucleotide sequence ID" value="NZ_CXPG01000020.1"/>
</dbReference>
<feature type="transmembrane region" description="Helical" evidence="1">
    <location>
        <begin position="63"/>
        <end position="84"/>
    </location>
</feature>
<reference evidence="2 3" key="1">
    <citation type="submission" date="2015-07" db="EMBL/GenBank/DDBJ databases">
        <authorList>
            <person name="Noorani M."/>
        </authorList>
    </citation>
    <scope>NUCLEOTIDE SEQUENCE [LARGE SCALE GENOMIC DNA]</scope>
    <source>
        <strain evidence="2 3">CECT 5088</strain>
    </source>
</reference>
<proteinExistence type="predicted"/>
<dbReference type="AlphaFoldDB" id="A0A0M6XRN4"/>
<evidence type="ECO:0000256" key="1">
    <source>
        <dbReference type="SAM" id="Phobius"/>
    </source>
</evidence>